<keyword evidence="3" id="KW-0677">Repeat</keyword>
<evidence type="ECO:0000256" key="8">
    <source>
        <dbReference type="RuleBase" id="RU079119"/>
    </source>
</evidence>
<dbReference type="InterPro" id="IPR036770">
    <property type="entry name" value="Ankyrin_rpt-contain_sf"/>
</dbReference>
<comment type="caution">
    <text evidence="10">The sequence shown here is derived from an EMBL/GenBank/DDBJ whole genome shotgun (WGS) entry which is preliminary data.</text>
</comment>
<sequence length="530" mass="60368">MGVDGLVVRLVVVYHHPPSKVNKHRSSAVLDDEWPTFLTRMLVSVQTIVEKEGSEILQRCDDNGHTLAHWVCLGGHSHILRYIIEMKGPVDEPSQNLVGQRPIHWACVNGHISIVDILLQSDVVLDIQDNKGCTPLTVACQYGQTMLAGYLLGKGANQQAVDKDGDTALHWAASKGHSEVMRLLIYSGVSPHQCDNYGQTPLHLACISGSLTAVKELCEQDRVAINVIDKNGKTPLTLAVGREHHKIVKYLQMESKSRTSLIPRLDIWAILFGPPGNSKGPLLFFLLNMFLWAYPMYIFKCLPETWYELKNIHIVFMFFNVTMWIGLYHCSTVDPGYLPRNTPDYERAIKEVAHFDEWKQGHNPLSQLCHTCHTVKPMRSKHCRICNRCVMQFDHHCPYVYNCVGIRNRVSFALFVASSTICGSIGVFFCFHLWRLDGWQWLLKYVLGIPELLILWTITVIVFITTAYHAATNLTTNEHVNYRRYKYLQDAKGGFSNPYDQGYRINLLEFFHLRHPARVDVVDFGHVSVV</sequence>
<dbReference type="Pfam" id="PF00023">
    <property type="entry name" value="Ank"/>
    <property type="match status" value="1"/>
</dbReference>
<evidence type="ECO:0000259" key="9">
    <source>
        <dbReference type="Pfam" id="PF01529"/>
    </source>
</evidence>
<evidence type="ECO:0000313" key="11">
    <source>
        <dbReference type="Proteomes" id="UP001208570"/>
    </source>
</evidence>
<gene>
    <name evidence="10" type="ORF">LSH36_3g24000</name>
</gene>
<evidence type="ECO:0000256" key="5">
    <source>
        <dbReference type="ARBA" id="ARBA00023043"/>
    </source>
</evidence>
<dbReference type="InterPro" id="IPR001594">
    <property type="entry name" value="Palmitoyltrfase_DHHC"/>
</dbReference>
<accession>A0AAD9KH28</accession>
<comment type="subcellular location">
    <subcellularLocation>
        <location evidence="1">Membrane</location>
        <topology evidence="1">Multi-pass membrane protein</topology>
    </subcellularLocation>
</comment>
<feature type="repeat" description="ANK" evidence="7">
    <location>
        <begin position="164"/>
        <end position="196"/>
    </location>
</feature>
<feature type="transmembrane region" description="Helical" evidence="8">
    <location>
        <begin position="282"/>
        <end position="299"/>
    </location>
</feature>
<name>A0AAD9KH28_9ANNE</name>
<proteinExistence type="inferred from homology"/>
<dbReference type="SUPFAM" id="SSF48403">
    <property type="entry name" value="Ankyrin repeat"/>
    <property type="match status" value="1"/>
</dbReference>
<dbReference type="AlphaFoldDB" id="A0AAD9KH28"/>
<protein>
    <recommendedName>
        <fullName evidence="8">Palmitoyltransferase</fullName>
        <ecNumber evidence="8">2.3.1.225</ecNumber>
    </recommendedName>
</protein>
<dbReference type="InterPro" id="IPR002110">
    <property type="entry name" value="Ankyrin_rpt"/>
</dbReference>
<feature type="repeat" description="ANK" evidence="7">
    <location>
        <begin position="98"/>
        <end position="130"/>
    </location>
</feature>
<evidence type="ECO:0000256" key="7">
    <source>
        <dbReference type="PROSITE-ProRule" id="PRU00023"/>
    </source>
</evidence>
<dbReference type="PROSITE" id="PS50216">
    <property type="entry name" value="DHHC"/>
    <property type="match status" value="1"/>
</dbReference>
<dbReference type="EMBL" id="JAODUP010000003">
    <property type="protein sequence ID" value="KAK2170398.1"/>
    <property type="molecule type" value="Genomic_DNA"/>
</dbReference>
<evidence type="ECO:0000256" key="2">
    <source>
        <dbReference type="ARBA" id="ARBA00022692"/>
    </source>
</evidence>
<feature type="repeat" description="ANK" evidence="7">
    <location>
        <begin position="131"/>
        <end position="163"/>
    </location>
</feature>
<dbReference type="EC" id="2.3.1.225" evidence="8"/>
<dbReference type="Pfam" id="PF12796">
    <property type="entry name" value="Ank_2"/>
    <property type="match status" value="2"/>
</dbReference>
<organism evidence="10 11">
    <name type="scientific">Paralvinella palmiformis</name>
    <dbReference type="NCBI Taxonomy" id="53620"/>
    <lineage>
        <taxon>Eukaryota</taxon>
        <taxon>Metazoa</taxon>
        <taxon>Spiralia</taxon>
        <taxon>Lophotrochozoa</taxon>
        <taxon>Annelida</taxon>
        <taxon>Polychaeta</taxon>
        <taxon>Sedentaria</taxon>
        <taxon>Canalipalpata</taxon>
        <taxon>Terebellida</taxon>
        <taxon>Terebelliformia</taxon>
        <taxon>Alvinellidae</taxon>
        <taxon>Paralvinella</taxon>
    </lineage>
</organism>
<keyword evidence="8" id="KW-0808">Transferase</keyword>
<keyword evidence="11" id="KW-1185">Reference proteome</keyword>
<reference evidence="10" key="1">
    <citation type="journal article" date="2023" name="Mol. Biol. Evol.">
        <title>Third-Generation Sequencing Reveals the Adaptive Role of the Epigenome in Three Deep-Sea Polychaetes.</title>
        <authorList>
            <person name="Perez M."/>
            <person name="Aroh O."/>
            <person name="Sun Y."/>
            <person name="Lan Y."/>
            <person name="Juniper S.K."/>
            <person name="Young C.R."/>
            <person name="Angers B."/>
            <person name="Qian P.Y."/>
        </authorList>
    </citation>
    <scope>NUCLEOTIDE SEQUENCE</scope>
    <source>
        <strain evidence="10">P08H-3</strain>
    </source>
</reference>
<dbReference type="SMART" id="SM00248">
    <property type="entry name" value="ANK"/>
    <property type="match status" value="6"/>
</dbReference>
<dbReference type="Gene3D" id="1.25.40.20">
    <property type="entry name" value="Ankyrin repeat-containing domain"/>
    <property type="match status" value="2"/>
</dbReference>
<keyword evidence="4 8" id="KW-1133">Transmembrane helix</keyword>
<evidence type="ECO:0000256" key="1">
    <source>
        <dbReference type="ARBA" id="ARBA00004141"/>
    </source>
</evidence>
<evidence type="ECO:0000256" key="4">
    <source>
        <dbReference type="ARBA" id="ARBA00022989"/>
    </source>
</evidence>
<dbReference type="Proteomes" id="UP001208570">
    <property type="component" value="Unassembled WGS sequence"/>
</dbReference>
<feature type="domain" description="Palmitoyltransferase DHHC" evidence="9">
    <location>
        <begin position="366"/>
        <end position="482"/>
    </location>
</feature>
<dbReference type="Pfam" id="PF01529">
    <property type="entry name" value="DHHC"/>
    <property type="match status" value="1"/>
</dbReference>
<dbReference type="PROSITE" id="PS50088">
    <property type="entry name" value="ANK_REPEAT"/>
    <property type="match status" value="4"/>
</dbReference>
<evidence type="ECO:0000256" key="3">
    <source>
        <dbReference type="ARBA" id="ARBA00022737"/>
    </source>
</evidence>
<keyword evidence="2 8" id="KW-0812">Transmembrane</keyword>
<keyword evidence="5 7" id="KW-0040">ANK repeat</keyword>
<dbReference type="PANTHER" id="PTHR24161:SF17">
    <property type="entry name" value="PALMITOYLTRANSFERASE"/>
    <property type="match status" value="1"/>
</dbReference>
<keyword evidence="6 8" id="KW-0472">Membrane</keyword>
<keyword evidence="8" id="KW-0012">Acyltransferase</keyword>
<comment type="similarity">
    <text evidence="8">Belongs to the DHHC palmitoyltransferase family.</text>
</comment>
<feature type="repeat" description="ANK" evidence="7">
    <location>
        <begin position="197"/>
        <end position="230"/>
    </location>
</feature>
<dbReference type="GO" id="GO:0019706">
    <property type="term" value="F:protein-cysteine S-palmitoyltransferase activity"/>
    <property type="evidence" value="ECO:0007669"/>
    <property type="project" value="UniProtKB-EC"/>
</dbReference>
<evidence type="ECO:0000256" key="6">
    <source>
        <dbReference type="ARBA" id="ARBA00023136"/>
    </source>
</evidence>
<dbReference type="PROSITE" id="PS50297">
    <property type="entry name" value="ANK_REP_REGION"/>
    <property type="match status" value="4"/>
</dbReference>
<feature type="transmembrane region" description="Helical" evidence="8">
    <location>
        <begin position="412"/>
        <end position="434"/>
    </location>
</feature>
<feature type="transmembrane region" description="Helical" evidence="8">
    <location>
        <begin position="454"/>
        <end position="476"/>
    </location>
</feature>
<comment type="domain">
    <text evidence="8">The DHHC domain is required for palmitoyltransferase activity.</text>
</comment>
<evidence type="ECO:0000313" key="10">
    <source>
        <dbReference type="EMBL" id="KAK2170398.1"/>
    </source>
</evidence>
<comment type="catalytic activity">
    <reaction evidence="8">
        <text>L-cysteinyl-[protein] + hexadecanoyl-CoA = S-hexadecanoyl-L-cysteinyl-[protein] + CoA</text>
        <dbReference type="Rhea" id="RHEA:36683"/>
        <dbReference type="Rhea" id="RHEA-COMP:10131"/>
        <dbReference type="Rhea" id="RHEA-COMP:11032"/>
        <dbReference type="ChEBI" id="CHEBI:29950"/>
        <dbReference type="ChEBI" id="CHEBI:57287"/>
        <dbReference type="ChEBI" id="CHEBI:57379"/>
        <dbReference type="ChEBI" id="CHEBI:74151"/>
        <dbReference type="EC" id="2.3.1.225"/>
    </reaction>
</comment>
<dbReference type="PANTHER" id="PTHR24161">
    <property type="entry name" value="ANK_REP_REGION DOMAIN-CONTAINING PROTEIN-RELATED"/>
    <property type="match status" value="1"/>
</dbReference>
<dbReference type="GO" id="GO:0000139">
    <property type="term" value="C:Golgi membrane"/>
    <property type="evidence" value="ECO:0007669"/>
    <property type="project" value="TreeGrafter"/>
</dbReference>